<evidence type="ECO:0000259" key="1">
    <source>
        <dbReference type="Pfam" id="PF06985"/>
    </source>
</evidence>
<dbReference type="Pfam" id="PF26639">
    <property type="entry name" value="Het-6_barrel"/>
    <property type="match status" value="1"/>
</dbReference>
<dbReference type="Pfam" id="PF06985">
    <property type="entry name" value="HET"/>
    <property type="match status" value="1"/>
</dbReference>
<dbReference type="OrthoDB" id="2157530at2759"/>
<dbReference type="EMBL" id="ML993636">
    <property type="protein sequence ID" value="KAF2159517.1"/>
    <property type="molecule type" value="Genomic_DNA"/>
</dbReference>
<keyword evidence="3" id="KW-1185">Reference proteome</keyword>
<dbReference type="InterPro" id="IPR010730">
    <property type="entry name" value="HET"/>
</dbReference>
<evidence type="ECO:0000313" key="3">
    <source>
        <dbReference type="Proteomes" id="UP000799537"/>
    </source>
</evidence>
<accession>A0A6A6BXJ3</accession>
<evidence type="ECO:0000313" key="2">
    <source>
        <dbReference type="EMBL" id="KAF2159517.1"/>
    </source>
</evidence>
<gene>
    <name evidence="2" type="ORF">M409DRAFT_29991</name>
</gene>
<proteinExistence type="predicted"/>
<dbReference type="AlphaFoldDB" id="A0A6A6BXJ3"/>
<dbReference type="GeneID" id="54562977"/>
<dbReference type="PANTHER" id="PTHR24148">
    <property type="entry name" value="ANKYRIN REPEAT DOMAIN-CONTAINING PROTEIN 39 HOMOLOG-RELATED"/>
    <property type="match status" value="1"/>
</dbReference>
<feature type="domain" description="Heterokaryon incompatibility" evidence="1">
    <location>
        <begin position="66"/>
        <end position="214"/>
    </location>
</feature>
<reference evidence="2" key="1">
    <citation type="journal article" date="2020" name="Stud. Mycol.">
        <title>101 Dothideomycetes genomes: a test case for predicting lifestyles and emergence of pathogens.</title>
        <authorList>
            <person name="Haridas S."/>
            <person name="Albert R."/>
            <person name="Binder M."/>
            <person name="Bloem J."/>
            <person name="Labutti K."/>
            <person name="Salamov A."/>
            <person name="Andreopoulos B."/>
            <person name="Baker S."/>
            <person name="Barry K."/>
            <person name="Bills G."/>
            <person name="Bluhm B."/>
            <person name="Cannon C."/>
            <person name="Castanera R."/>
            <person name="Culley D."/>
            <person name="Daum C."/>
            <person name="Ezra D."/>
            <person name="Gonzalez J."/>
            <person name="Henrissat B."/>
            <person name="Kuo A."/>
            <person name="Liang C."/>
            <person name="Lipzen A."/>
            <person name="Lutzoni F."/>
            <person name="Magnuson J."/>
            <person name="Mondo S."/>
            <person name="Nolan M."/>
            <person name="Ohm R."/>
            <person name="Pangilinan J."/>
            <person name="Park H.-J."/>
            <person name="Ramirez L."/>
            <person name="Alfaro M."/>
            <person name="Sun H."/>
            <person name="Tritt A."/>
            <person name="Yoshinaga Y."/>
            <person name="Zwiers L.-H."/>
            <person name="Turgeon B."/>
            <person name="Goodwin S."/>
            <person name="Spatafora J."/>
            <person name="Crous P."/>
            <person name="Grigoriev I."/>
        </authorList>
    </citation>
    <scope>NUCLEOTIDE SEQUENCE</scope>
    <source>
        <strain evidence="2">ATCC 36951</strain>
    </source>
</reference>
<dbReference type="RefSeq" id="XP_033660406.1">
    <property type="nucleotide sequence ID" value="XM_033809705.1"/>
</dbReference>
<dbReference type="Proteomes" id="UP000799537">
    <property type="component" value="Unassembled WGS sequence"/>
</dbReference>
<organism evidence="2 3">
    <name type="scientific">Zasmidium cellare ATCC 36951</name>
    <dbReference type="NCBI Taxonomy" id="1080233"/>
    <lineage>
        <taxon>Eukaryota</taxon>
        <taxon>Fungi</taxon>
        <taxon>Dikarya</taxon>
        <taxon>Ascomycota</taxon>
        <taxon>Pezizomycotina</taxon>
        <taxon>Dothideomycetes</taxon>
        <taxon>Dothideomycetidae</taxon>
        <taxon>Mycosphaerellales</taxon>
        <taxon>Mycosphaerellaceae</taxon>
        <taxon>Zasmidium</taxon>
    </lineage>
</organism>
<dbReference type="PANTHER" id="PTHR24148:SF64">
    <property type="entry name" value="HETEROKARYON INCOMPATIBILITY DOMAIN-CONTAINING PROTEIN"/>
    <property type="match status" value="1"/>
</dbReference>
<protein>
    <recommendedName>
        <fullName evidence="1">Heterokaryon incompatibility domain-containing protein</fullName>
    </recommendedName>
</protein>
<sequence>MNLTRWKSPPGSSPGSELLDFAYKPLRGENSIRLVKIKPGTGHTGIAIDLIDSFVPLLGQRTHQEYDALSYTWGEGLQSKSITCNGRRFHVTEALREALRYFRDPIHDVILWIDQISICQKWTLERNKQVKMMGDIFSGARKVLVWLGGHYDDSRKGMQLADQLLRVCRGQGLTTLDRTQLRRYGMPEVGNTKWKALEGVLLRPWFYRTWVVQEVVLNANVELTLGDDVARCSITWDELEDVVSLLEGPAPRDWQLDLTMSAWRLPFSRINRIRKRHQRAMMRRTNGAIAEMEGSTALFEEPESNDNDEYIHGQDDLDLLELLLMSRDLGATDPLDKIYALLGLAEHNINPNYDASPEQLFNEFALHIIGDVTSLVPGSARGAKISAAEAAVRKALVLLSCAGTPNQERHVPSWTPDWTADLTAKPLVFDRGYCAGGDTFEIDWDFETGLQLCGRLVDTVRRAGSVHLRYDPNLEGAALIEEWWQEACGIAQYRSSRFPSRNRAFRAMCRDLKINDQGYYHPDGVDSTERPTPRRRRSLLDETDLSLSTSIENPRQTLTLGPTRGRVLFSTTTGYIGLAPHGTVEGDLIYVVLGANVPFVLRPLTGHDFTLIGEAYVQGIMRGEFMEMQHTDTADDIYIR</sequence>
<dbReference type="InterPro" id="IPR052895">
    <property type="entry name" value="HetReg/Transcr_Mod"/>
</dbReference>
<name>A0A6A6BXJ3_ZASCE</name>